<reference evidence="3" key="1">
    <citation type="submission" date="2023-04" db="EMBL/GenBank/DDBJ databases">
        <title>Phytophthora fragariaefolia NBRC 109709.</title>
        <authorList>
            <person name="Ichikawa N."/>
            <person name="Sato H."/>
            <person name="Tonouchi N."/>
        </authorList>
    </citation>
    <scope>NUCLEOTIDE SEQUENCE</scope>
    <source>
        <strain evidence="3">NBRC 109709</strain>
    </source>
</reference>
<dbReference type="OrthoDB" id="120055at2759"/>
<dbReference type="Pfam" id="PF08123">
    <property type="entry name" value="DOT1"/>
    <property type="match status" value="1"/>
</dbReference>
<evidence type="ECO:0000259" key="2">
    <source>
        <dbReference type="Pfam" id="PF08123"/>
    </source>
</evidence>
<keyword evidence="4" id="KW-1185">Reference proteome</keyword>
<accession>A0A9W6TN42</accession>
<feature type="region of interest" description="Disordered" evidence="1">
    <location>
        <begin position="88"/>
        <end position="170"/>
    </location>
</feature>
<gene>
    <name evidence="3" type="ORF">Pfra01_000087200</name>
</gene>
<dbReference type="AlphaFoldDB" id="A0A9W6TN42"/>
<feature type="compositionally biased region" description="Low complexity" evidence="1">
    <location>
        <begin position="130"/>
        <end position="170"/>
    </location>
</feature>
<dbReference type="InterPro" id="IPR025789">
    <property type="entry name" value="DOT1_dom"/>
</dbReference>
<feature type="compositionally biased region" description="Low complexity" evidence="1">
    <location>
        <begin position="89"/>
        <end position="105"/>
    </location>
</feature>
<dbReference type="Gene3D" id="3.40.50.150">
    <property type="entry name" value="Vaccinia Virus protein VP39"/>
    <property type="match status" value="1"/>
</dbReference>
<dbReference type="InterPro" id="IPR029063">
    <property type="entry name" value="SAM-dependent_MTases_sf"/>
</dbReference>
<evidence type="ECO:0000313" key="3">
    <source>
        <dbReference type="EMBL" id="GMF16600.1"/>
    </source>
</evidence>
<evidence type="ECO:0000313" key="4">
    <source>
        <dbReference type="Proteomes" id="UP001165121"/>
    </source>
</evidence>
<dbReference type="GO" id="GO:0031151">
    <property type="term" value="F:histone H3K79 methyltransferase activity"/>
    <property type="evidence" value="ECO:0007669"/>
    <property type="project" value="InterPro"/>
</dbReference>
<dbReference type="SUPFAM" id="SSF53335">
    <property type="entry name" value="S-adenosyl-L-methionine-dependent methyltransferases"/>
    <property type="match status" value="1"/>
</dbReference>
<comment type="caution">
    <text evidence="3">The sequence shown here is derived from an EMBL/GenBank/DDBJ whole genome shotgun (WGS) entry which is preliminary data.</text>
</comment>
<protein>
    <submittedName>
        <fullName evidence="3">Unnamed protein product</fullName>
    </submittedName>
</protein>
<sequence length="391" mass="42052">MRTPFTFDDDKELVQVARQYSDAGAHGAWQDVANKMRRTGHMALVLRQRLHTLMRTWGRDLTRFPPSFFAQVHRPRDRPLAITRPLRGAAPAATAASSPRPVSAATPPPPAPAASFSPLAPAPCPARSITATSPAGPTPTTSPAGTTPTPSPTGLTPAETSPRPAAIASSPLASAPAAKCSPCPSLAAKSLNDASMSCRDAVGDSASVETIVHAIFENVTRVVVTSDCNTPHRNVGEILPQGIPKLLDELREIDPIDERDTILGIGAGLGNIVVHVALATTVQRAIGIELREDVYQLGLQMIGENVHGRRLRSRLLMICGDVAVAKLSRCLPYEQATSVYWNNVLFEPHVIEIVEEHLSCMSDIRFFVSTVQMCPRHRNPCLSGFLVRLCL</sequence>
<organism evidence="3 4">
    <name type="scientific">Phytophthora fragariaefolia</name>
    <dbReference type="NCBI Taxonomy" id="1490495"/>
    <lineage>
        <taxon>Eukaryota</taxon>
        <taxon>Sar</taxon>
        <taxon>Stramenopiles</taxon>
        <taxon>Oomycota</taxon>
        <taxon>Peronosporomycetes</taxon>
        <taxon>Peronosporales</taxon>
        <taxon>Peronosporaceae</taxon>
        <taxon>Phytophthora</taxon>
    </lineage>
</organism>
<evidence type="ECO:0000256" key="1">
    <source>
        <dbReference type="SAM" id="MobiDB-lite"/>
    </source>
</evidence>
<proteinExistence type="predicted"/>
<feature type="domain" description="DOT1" evidence="2">
    <location>
        <begin position="236"/>
        <end position="375"/>
    </location>
</feature>
<name>A0A9W6TN42_9STRA</name>
<dbReference type="EMBL" id="BSXT01000069">
    <property type="protein sequence ID" value="GMF16600.1"/>
    <property type="molecule type" value="Genomic_DNA"/>
</dbReference>
<dbReference type="Proteomes" id="UP001165121">
    <property type="component" value="Unassembled WGS sequence"/>
</dbReference>